<reference evidence="1" key="1">
    <citation type="journal article" date="2015" name="BMC Genomics">
        <title>Transcriptome profiling of a Rhizobium leguminosarum bv. trifolii rosR mutant reveals the role of the transcriptional regulator RosR in motility, synthesis of cell-surface components, and other cellular processes.</title>
        <authorList>
            <person name="Rachwal K."/>
            <person name="Matczynska E."/>
            <person name="Janczarek M."/>
        </authorList>
    </citation>
    <scope>NUCLEOTIDE SEQUENCE</scope>
    <source>
        <strain evidence="1">Rt24.2</strain>
    </source>
</reference>
<proteinExistence type="predicted"/>
<dbReference type="EMBL" id="KX490727">
    <property type="protein sequence ID" value="AOO93091.1"/>
    <property type="molecule type" value="Genomic_DNA"/>
</dbReference>
<name>A0A1C9I2E9_RHILT</name>
<protein>
    <submittedName>
        <fullName evidence="1">Uncharacterized protein</fullName>
    </submittedName>
</protein>
<reference evidence="1" key="2">
    <citation type="journal article" date="2016" name="Front. Microbiol.">
        <title>The Regulatory Protein RosR Affects Rhizobium leguminosarum bv. trifolii Protein Profiles, Cell Surface Properties, and Symbiosis with Clover.</title>
        <authorList>
            <person name="Rachwal K."/>
            <person name="Boguszewska A."/>
            <person name="Kopcinska J."/>
            <person name="Karas M."/>
            <person name="Tchorzewski M."/>
            <person name="Janczarek M."/>
        </authorList>
    </citation>
    <scope>NUCLEOTIDE SEQUENCE</scope>
    <source>
        <strain evidence="1">Rt24.2</strain>
    </source>
</reference>
<evidence type="ECO:0000313" key="1">
    <source>
        <dbReference type="EMBL" id="AOO93091.1"/>
    </source>
</evidence>
<accession>A0A1C9I2E9</accession>
<organism evidence="1">
    <name type="scientific">Rhizobium leguminosarum bv. trifolii</name>
    <dbReference type="NCBI Taxonomy" id="386"/>
    <lineage>
        <taxon>Bacteria</taxon>
        <taxon>Pseudomonadati</taxon>
        <taxon>Pseudomonadota</taxon>
        <taxon>Alphaproteobacteria</taxon>
        <taxon>Hyphomicrobiales</taxon>
        <taxon>Rhizobiaceae</taxon>
        <taxon>Rhizobium/Agrobacterium group</taxon>
        <taxon>Rhizobium</taxon>
    </lineage>
</organism>
<dbReference type="AlphaFoldDB" id="A0A1C9I2E9"/>
<sequence>MHIIWDVLTLLLTIGSLYGGREYRIIRARARAQNWGNF</sequence>